<dbReference type="GO" id="GO:0004563">
    <property type="term" value="F:beta-N-acetylhexosaminidase activity"/>
    <property type="evidence" value="ECO:0007669"/>
    <property type="project" value="UniProtKB-EC"/>
</dbReference>
<dbReference type="EC" id="3.2.1.52" evidence="3"/>
<dbReference type="Pfam" id="PF14172">
    <property type="entry name" value="DUF4309"/>
    <property type="match status" value="1"/>
</dbReference>
<keyword evidence="7" id="KW-0472">Membrane</keyword>
<comment type="caution">
    <text evidence="9">The sequence shown here is derived from an EMBL/GenBank/DDBJ whole genome shotgun (WGS) entry which is preliminary data.</text>
</comment>
<dbReference type="EMBL" id="MECQ01000001">
    <property type="protein sequence ID" value="ODV56007.1"/>
    <property type="molecule type" value="Genomic_DNA"/>
</dbReference>
<evidence type="ECO:0000256" key="5">
    <source>
        <dbReference type="ARBA" id="ARBA00023295"/>
    </source>
</evidence>
<evidence type="ECO:0000256" key="3">
    <source>
        <dbReference type="ARBA" id="ARBA00012663"/>
    </source>
</evidence>
<evidence type="ECO:0000313" key="9">
    <source>
        <dbReference type="EMBL" id="ODV56007.1"/>
    </source>
</evidence>
<evidence type="ECO:0000259" key="8">
    <source>
        <dbReference type="Pfam" id="PF00933"/>
    </source>
</evidence>
<dbReference type="Pfam" id="PF00933">
    <property type="entry name" value="Glyco_hydro_3"/>
    <property type="match status" value="1"/>
</dbReference>
<dbReference type="Proteomes" id="UP000094784">
    <property type="component" value="Unassembled WGS sequence"/>
</dbReference>
<feature type="domain" description="Glycoside hydrolase family 3 N-terminal" evidence="8">
    <location>
        <begin position="212"/>
        <end position="534"/>
    </location>
</feature>
<feature type="region of interest" description="Disordered" evidence="6">
    <location>
        <begin position="32"/>
        <end position="55"/>
    </location>
</feature>
<organism evidence="9 10">
    <name type="scientific">Lysinibacillus fusiformis</name>
    <dbReference type="NCBI Taxonomy" id="28031"/>
    <lineage>
        <taxon>Bacteria</taxon>
        <taxon>Bacillati</taxon>
        <taxon>Bacillota</taxon>
        <taxon>Bacilli</taxon>
        <taxon>Bacillales</taxon>
        <taxon>Bacillaceae</taxon>
        <taxon>Lysinibacillus</taxon>
    </lineage>
</organism>
<evidence type="ECO:0000313" key="10">
    <source>
        <dbReference type="Proteomes" id="UP000094784"/>
    </source>
</evidence>
<keyword evidence="7" id="KW-1133">Transmembrane helix</keyword>
<dbReference type="AlphaFoldDB" id="A0A1E4R6A1"/>
<accession>A0A1E4R6A1</accession>
<dbReference type="GO" id="GO:0009254">
    <property type="term" value="P:peptidoglycan turnover"/>
    <property type="evidence" value="ECO:0007669"/>
    <property type="project" value="TreeGrafter"/>
</dbReference>
<keyword evidence="7" id="KW-0812">Transmembrane</keyword>
<dbReference type="GO" id="GO:0005975">
    <property type="term" value="P:carbohydrate metabolic process"/>
    <property type="evidence" value="ECO:0007669"/>
    <property type="project" value="InterPro"/>
</dbReference>
<protein>
    <recommendedName>
        <fullName evidence="3">beta-N-acetylhexosaminidase</fullName>
        <ecNumber evidence="3">3.2.1.52</ecNumber>
    </recommendedName>
</protein>
<evidence type="ECO:0000256" key="1">
    <source>
        <dbReference type="ARBA" id="ARBA00001231"/>
    </source>
</evidence>
<comment type="similarity">
    <text evidence="2">Belongs to the glycosyl hydrolase 3 family.</text>
</comment>
<dbReference type="NCBIfam" id="NF003740">
    <property type="entry name" value="PRK05337.1"/>
    <property type="match status" value="1"/>
</dbReference>
<evidence type="ECO:0000256" key="2">
    <source>
        <dbReference type="ARBA" id="ARBA00005336"/>
    </source>
</evidence>
<keyword evidence="5" id="KW-0326">Glycosidase</keyword>
<evidence type="ECO:0000256" key="4">
    <source>
        <dbReference type="ARBA" id="ARBA00022801"/>
    </source>
</evidence>
<gene>
    <name evidence="9" type="ORF">BG258_08880</name>
</gene>
<dbReference type="RefSeq" id="WP_069481032.1">
    <property type="nucleotide sequence ID" value="NZ_KV766182.1"/>
</dbReference>
<dbReference type="InterPro" id="IPR050226">
    <property type="entry name" value="NagZ_Beta-hexosaminidase"/>
</dbReference>
<dbReference type="PANTHER" id="PTHR30480:SF13">
    <property type="entry name" value="BETA-HEXOSAMINIDASE"/>
    <property type="match status" value="1"/>
</dbReference>
<dbReference type="InterPro" id="IPR001764">
    <property type="entry name" value="Glyco_hydro_3_N"/>
</dbReference>
<reference evidence="9 10" key="1">
    <citation type="submission" date="2016-09" db="EMBL/GenBank/DDBJ databases">
        <title>Draft genome sequence of the soil isolate, Lysinibacillus fusiformis M5, a potential hypoxanthine producer.</title>
        <authorList>
            <person name="Gallegos-Monterrosa R."/>
            <person name="Maroti G."/>
            <person name="Balint B."/>
            <person name="Kovacs A.T."/>
        </authorList>
    </citation>
    <scope>NUCLEOTIDE SEQUENCE [LARGE SCALE GENOMIC DNA]</scope>
    <source>
        <strain evidence="9 10">M5</strain>
    </source>
</reference>
<dbReference type="Gene3D" id="3.20.20.300">
    <property type="entry name" value="Glycoside hydrolase, family 3, N-terminal domain"/>
    <property type="match status" value="1"/>
</dbReference>
<keyword evidence="4" id="KW-0378">Hydrolase</keyword>
<dbReference type="SUPFAM" id="SSF51445">
    <property type="entry name" value="(Trans)glycosidases"/>
    <property type="match status" value="1"/>
</dbReference>
<comment type="catalytic activity">
    <reaction evidence="1">
        <text>Hydrolysis of terminal non-reducing N-acetyl-D-hexosamine residues in N-acetyl-beta-D-hexosaminides.</text>
        <dbReference type="EC" id="3.2.1.52"/>
    </reaction>
</comment>
<name>A0A1E4R6A1_9BACI</name>
<dbReference type="OrthoDB" id="9805821at2"/>
<proteinExistence type="inferred from homology"/>
<dbReference type="PANTHER" id="PTHR30480">
    <property type="entry name" value="BETA-HEXOSAMINIDASE-RELATED"/>
    <property type="match status" value="1"/>
</dbReference>
<sequence length="566" mass="62915">MHKRRRGFLVFLVLILMGLLFFIGMKMRPATQTTRNSESPPVQEHSDTATEGGDTGNLDVVIQEIVSLAGEGKVPDVPFTAGESDSRTVHQQWGDPQQVMETTNAQYEDFLQREITIGFQRTKAFDIRSFKANIRTIHLADIKNKLGEPDEVRYYQDTKTDQIILVYQVNANYQLKWILPKPTDNDANPAVHHISVYTEITDEIAETINQMTLDEKLGQMMFAGVSGTSLQQETKSLIRDYKVGGLILYANNLETPQQTVSLMNDLMTANGTNRLPLFLGTDQEGGKVVRLPGPLKNFPTNQKIGQINQPQFSYEVGKLLGEQLKAFGFNLDFAPVIDVNSNPNNPIIGDRSFSNKPEIVSQLGIQTMQGLESQQVIPVIKHFPGHGDTSVDSHLELPKVSKSLDDLNKLELIPFKAAIDKGVDVVMVGHILLPKIDQQYPSSMSKEIITGLLRNQLGFDGVVMTDDMTMKAITNHFSIGQAAVDSVKAGNDIILIAHEFANVTAAIDALKAAVKSGEISEQQINDSVRRIIQLKEKYQLDNQPVSAVDLNKLNARMDQLLNTYMK</sequence>
<dbReference type="InterPro" id="IPR017853">
    <property type="entry name" value="GH"/>
</dbReference>
<evidence type="ECO:0000256" key="6">
    <source>
        <dbReference type="SAM" id="MobiDB-lite"/>
    </source>
</evidence>
<dbReference type="InterPro" id="IPR025453">
    <property type="entry name" value="DUF4309"/>
</dbReference>
<dbReference type="PROSITE" id="PS00775">
    <property type="entry name" value="GLYCOSYL_HYDROL_F3"/>
    <property type="match status" value="1"/>
</dbReference>
<dbReference type="InterPro" id="IPR019800">
    <property type="entry name" value="Glyco_hydro_3_AS"/>
</dbReference>
<feature type="transmembrane region" description="Helical" evidence="7">
    <location>
        <begin position="7"/>
        <end position="25"/>
    </location>
</feature>
<dbReference type="InterPro" id="IPR036962">
    <property type="entry name" value="Glyco_hydro_3_N_sf"/>
</dbReference>
<evidence type="ECO:0000256" key="7">
    <source>
        <dbReference type="SAM" id="Phobius"/>
    </source>
</evidence>